<proteinExistence type="predicted"/>
<feature type="region of interest" description="Disordered" evidence="1">
    <location>
        <begin position="104"/>
        <end position="177"/>
    </location>
</feature>
<name>R0IDI7_EXST2</name>
<feature type="compositionally biased region" description="Gly residues" evidence="1">
    <location>
        <begin position="149"/>
        <end position="164"/>
    </location>
</feature>
<keyword evidence="3" id="KW-1185">Reference proteome</keyword>
<feature type="region of interest" description="Disordered" evidence="1">
    <location>
        <begin position="190"/>
        <end position="215"/>
    </location>
</feature>
<feature type="compositionally biased region" description="Low complexity" evidence="1">
    <location>
        <begin position="104"/>
        <end position="123"/>
    </location>
</feature>
<dbReference type="RefSeq" id="XP_008029137.1">
    <property type="nucleotide sequence ID" value="XM_008030946.1"/>
</dbReference>
<evidence type="ECO:0000313" key="2">
    <source>
        <dbReference type="EMBL" id="EOA83420.1"/>
    </source>
</evidence>
<gene>
    <name evidence="2" type="ORF">SETTUDRAFT_180570</name>
</gene>
<dbReference type="OrthoDB" id="203279at2759"/>
<evidence type="ECO:0000313" key="3">
    <source>
        <dbReference type="Proteomes" id="UP000016935"/>
    </source>
</evidence>
<dbReference type="GeneID" id="19401774"/>
<dbReference type="AlphaFoldDB" id="R0IDI7"/>
<dbReference type="EMBL" id="KB908833">
    <property type="protein sequence ID" value="EOA83420.1"/>
    <property type="molecule type" value="Genomic_DNA"/>
</dbReference>
<dbReference type="HOGENOM" id="CLU_111687_0_0_1"/>
<feature type="region of interest" description="Disordered" evidence="1">
    <location>
        <begin position="1"/>
        <end position="21"/>
    </location>
</feature>
<reference evidence="2 3" key="2">
    <citation type="journal article" date="2013" name="PLoS Genet.">
        <title>Comparative genome structure, secondary metabolite, and effector coding capacity across Cochliobolus pathogens.</title>
        <authorList>
            <person name="Condon B.J."/>
            <person name="Leng Y."/>
            <person name="Wu D."/>
            <person name="Bushley K.E."/>
            <person name="Ohm R.A."/>
            <person name="Otillar R."/>
            <person name="Martin J."/>
            <person name="Schackwitz W."/>
            <person name="Grimwood J."/>
            <person name="MohdZainudin N."/>
            <person name="Xue C."/>
            <person name="Wang R."/>
            <person name="Manning V.A."/>
            <person name="Dhillon B."/>
            <person name="Tu Z.J."/>
            <person name="Steffenson B.J."/>
            <person name="Salamov A."/>
            <person name="Sun H."/>
            <person name="Lowry S."/>
            <person name="LaButti K."/>
            <person name="Han J."/>
            <person name="Copeland A."/>
            <person name="Lindquist E."/>
            <person name="Barry K."/>
            <person name="Schmutz J."/>
            <person name="Baker S.E."/>
            <person name="Ciuffetti L.M."/>
            <person name="Grigoriev I.V."/>
            <person name="Zhong S."/>
            <person name="Turgeon B.G."/>
        </authorList>
    </citation>
    <scope>NUCLEOTIDE SEQUENCE [LARGE SCALE GENOMIC DNA]</scope>
    <source>
        <strain evidence="3">28A</strain>
    </source>
</reference>
<protein>
    <submittedName>
        <fullName evidence="2">Uncharacterized protein</fullName>
    </submittedName>
</protein>
<feature type="compositionally biased region" description="Acidic residues" evidence="1">
    <location>
        <begin position="204"/>
        <end position="215"/>
    </location>
</feature>
<sequence>MAGYGNRTAPSYTAADLESQHTSTRLNLVDSHTPYHNPHDKHGSGTTGGAGFVLSLILFSEVAFGGAMHASLHIQLSISLSTALPPPPPLHLLLPLLIHPLTHSPHTPGNKRSSSSSTPSSSSKDNSEFRFGSHDSTTPYSHPAPLGSGSTGGAGYGNKTGEMGGPTPDSAVGRIVEKVGGVVRSQRVVGVGRGMREREGYGRDEDDEGEERVAN</sequence>
<evidence type="ECO:0000256" key="1">
    <source>
        <dbReference type="SAM" id="MobiDB-lite"/>
    </source>
</evidence>
<accession>R0IDI7</accession>
<dbReference type="eggNOG" id="ENOG502S9SW">
    <property type="taxonomic scope" value="Eukaryota"/>
</dbReference>
<dbReference type="STRING" id="671987.R0IDI7"/>
<feature type="compositionally biased region" description="Basic and acidic residues" evidence="1">
    <location>
        <begin position="194"/>
        <end position="203"/>
    </location>
</feature>
<dbReference type="Proteomes" id="UP000016935">
    <property type="component" value="Unassembled WGS sequence"/>
</dbReference>
<reference evidence="2 3" key="1">
    <citation type="journal article" date="2012" name="PLoS Pathog.">
        <title>Diverse lifestyles and strategies of plant pathogenesis encoded in the genomes of eighteen Dothideomycetes fungi.</title>
        <authorList>
            <person name="Ohm R.A."/>
            <person name="Feau N."/>
            <person name="Henrissat B."/>
            <person name="Schoch C.L."/>
            <person name="Horwitz B.A."/>
            <person name="Barry K.W."/>
            <person name="Condon B.J."/>
            <person name="Copeland A.C."/>
            <person name="Dhillon B."/>
            <person name="Glaser F."/>
            <person name="Hesse C.N."/>
            <person name="Kosti I."/>
            <person name="LaButti K."/>
            <person name="Lindquist E.A."/>
            <person name="Lucas S."/>
            <person name="Salamov A.A."/>
            <person name="Bradshaw R.E."/>
            <person name="Ciuffetti L."/>
            <person name="Hamelin R.C."/>
            <person name="Kema G.H.J."/>
            <person name="Lawrence C."/>
            <person name="Scott J.A."/>
            <person name="Spatafora J.W."/>
            <person name="Turgeon B.G."/>
            <person name="de Wit P.J.G.M."/>
            <person name="Zhong S."/>
            <person name="Goodwin S.B."/>
            <person name="Grigoriev I.V."/>
        </authorList>
    </citation>
    <scope>NUCLEOTIDE SEQUENCE [LARGE SCALE GENOMIC DNA]</scope>
    <source>
        <strain evidence="3">28A</strain>
    </source>
</reference>
<organism evidence="2 3">
    <name type="scientific">Exserohilum turcicum (strain 28A)</name>
    <name type="common">Northern leaf blight fungus</name>
    <name type="synonym">Setosphaeria turcica</name>
    <dbReference type="NCBI Taxonomy" id="671987"/>
    <lineage>
        <taxon>Eukaryota</taxon>
        <taxon>Fungi</taxon>
        <taxon>Dikarya</taxon>
        <taxon>Ascomycota</taxon>
        <taxon>Pezizomycotina</taxon>
        <taxon>Dothideomycetes</taxon>
        <taxon>Pleosporomycetidae</taxon>
        <taxon>Pleosporales</taxon>
        <taxon>Pleosporineae</taxon>
        <taxon>Pleosporaceae</taxon>
        <taxon>Exserohilum</taxon>
    </lineage>
</organism>